<name>A0AAN7U5S7_9MYCE</name>
<dbReference type="InterPro" id="IPR015943">
    <property type="entry name" value="WD40/YVTN_repeat-like_dom_sf"/>
</dbReference>
<keyword evidence="1 3" id="KW-0853">WD repeat</keyword>
<dbReference type="Pfam" id="PF00400">
    <property type="entry name" value="WD40"/>
    <property type="match status" value="3"/>
</dbReference>
<proteinExistence type="predicted"/>
<dbReference type="PANTHER" id="PTHR44666:SF1">
    <property type="entry name" value="WD REPEAT-CONTAINING PROTEIN 53"/>
    <property type="match status" value="1"/>
</dbReference>
<keyword evidence="6" id="KW-1185">Reference proteome</keyword>
<feature type="compositionally biased region" description="Polar residues" evidence="4">
    <location>
        <begin position="202"/>
        <end position="211"/>
    </location>
</feature>
<sequence length="365" mass="41584">MASVDIVDNNNNSNIIESKLIGHKDTVLCVSSHNKKEIIASGSDDCTVRIWDLNTNKSIQSIIDGFQGNPVNNVCFDQDFTLYCSYDNIIVSFDLRQPNVILKEFKSQYKFNTEEINQLSFDSKYQYLAACDDSGQTKIIDITKNKLVESLNKKHTNIATGCVFRPNSKNELITSSMDFSIIHWDFLKAKVLHRDTFKDGSLPQNIAKSSPQQQQQQQETEPNRMLNPPFITSVDCSNNSKYVAASMGDGTIVINEISSFKQYLKINSVHKSSIQQVHYPKYLENNYDRLISFGNYDKKIVIWDISEDMNTKVSSLLTNDEKNNERIKTWVEHSEKINCITTSNLKNNSIFVADLSNDLKLLSIQ</sequence>
<evidence type="ECO:0000256" key="1">
    <source>
        <dbReference type="ARBA" id="ARBA00022574"/>
    </source>
</evidence>
<dbReference type="PANTHER" id="PTHR44666">
    <property type="entry name" value="WD REPEAT-CONTAINING PROTEIN 53"/>
    <property type="match status" value="1"/>
</dbReference>
<feature type="region of interest" description="Disordered" evidence="4">
    <location>
        <begin position="202"/>
        <end position="227"/>
    </location>
</feature>
<organism evidence="5 6">
    <name type="scientific">Dictyostelium firmibasis</name>
    <dbReference type="NCBI Taxonomy" id="79012"/>
    <lineage>
        <taxon>Eukaryota</taxon>
        <taxon>Amoebozoa</taxon>
        <taxon>Evosea</taxon>
        <taxon>Eumycetozoa</taxon>
        <taxon>Dictyostelia</taxon>
        <taxon>Dictyosteliales</taxon>
        <taxon>Dictyosteliaceae</taxon>
        <taxon>Dictyostelium</taxon>
    </lineage>
</organism>
<dbReference type="InterPro" id="IPR036322">
    <property type="entry name" value="WD40_repeat_dom_sf"/>
</dbReference>
<evidence type="ECO:0000256" key="2">
    <source>
        <dbReference type="ARBA" id="ARBA00022737"/>
    </source>
</evidence>
<accession>A0AAN7U5S7</accession>
<dbReference type="SMART" id="SM00320">
    <property type="entry name" value="WD40"/>
    <property type="match status" value="7"/>
</dbReference>
<dbReference type="InterPro" id="IPR001680">
    <property type="entry name" value="WD40_rpt"/>
</dbReference>
<dbReference type="EMBL" id="JAVFKY010000001">
    <property type="protein sequence ID" value="KAK5581846.1"/>
    <property type="molecule type" value="Genomic_DNA"/>
</dbReference>
<feature type="repeat" description="WD" evidence="3">
    <location>
        <begin position="20"/>
        <end position="61"/>
    </location>
</feature>
<dbReference type="InterPro" id="IPR019775">
    <property type="entry name" value="WD40_repeat_CS"/>
</dbReference>
<reference evidence="5 6" key="1">
    <citation type="submission" date="2023-11" db="EMBL/GenBank/DDBJ databases">
        <title>Dfirmibasis_genome.</title>
        <authorList>
            <person name="Edelbroek B."/>
            <person name="Kjellin J."/>
            <person name="Jerlstrom-Hultqvist J."/>
            <person name="Soderbom F."/>
        </authorList>
    </citation>
    <scope>NUCLEOTIDE SEQUENCE [LARGE SCALE GENOMIC DNA]</scope>
    <source>
        <strain evidence="5 6">TNS-C-14</strain>
    </source>
</reference>
<dbReference type="Proteomes" id="UP001344447">
    <property type="component" value="Unassembled WGS sequence"/>
</dbReference>
<keyword evidence="2" id="KW-0677">Repeat</keyword>
<evidence type="ECO:0000256" key="4">
    <source>
        <dbReference type="SAM" id="MobiDB-lite"/>
    </source>
</evidence>
<evidence type="ECO:0008006" key="7">
    <source>
        <dbReference type="Google" id="ProtNLM"/>
    </source>
</evidence>
<dbReference type="PROSITE" id="PS50294">
    <property type="entry name" value="WD_REPEATS_REGION"/>
    <property type="match status" value="1"/>
</dbReference>
<gene>
    <name evidence="5" type="ORF">RB653_003426</name>
</gene>
<evidence type="ECO:0000313" key="6">
    <source>
        <dbReference type="Proteomes" id="UP001344447"/>
    </source>
</evidence>
<comment type="caution">
    <text evidence="5">The sequence shown here is derived from an EMBL/GenBank/DDBJ whole genome shotgun (WGS) entry which is preliminary data.</text>
</comment>
<dbReference type="SUPFAM" id="SSF50978">
    <property type="entry name" value="WD40 repeat-like"/>
    <property type="match status" value="1"/>
</dbReference>
<dbReference type="InterPro" id="IPR042453">
    <property type="entry name" value="WDR53"/>
</dbReference>
<evidence type="ECO:0000313" key="5">
    <source>
        <dbReference type="EMBL" id="KAK5581846.1"/>
    </source>
</evidence>
<protein>
    <recommendedName>
        <fullName evidence="7">WD40 repeat-containing protein</fullName>
    </recommendedName>
</protein>
<evidence type="ECO:0000256" key="3">
    <source>
        <dbReference type="PROSITE-ProRule" id="PRU00221"/>
    </source>
</evidence>
<dbReference type="Gene3D" id="2.130.10.10">
    <property type="entry name" value="YVTN repeat-like/Quinoprotein amine dehydrogenase"/>
    <property type="match status" value="2"/>
</dbReference>
<dbReference type="AlphaFoldDB" id="A0AAN7U5S7"/>
<dbReference type="PROSITE" id="PS00678">
    <property type="entry name" value="WD_REPEATS_1"/>
    <property type="match status" value="1"/>
</dbReference>
<dbReference type="PROSITE" id="PS50082">
    <property type="entry name" value="WD_REPEATS_2"/>
    <property type="match status" value="1"/>
</dbReference>